<dbReference type="AlphaFoldDB" id="A0ABD2XSG3"/>
<protein>
    <submittedName>
        <fullName evidence="1">Uncharacterized protein</fullName>
    </submittedName>
</protein>
<reference evidence="1 2" key="1">
    <citation type="journal article" date="2024" name="bioRxiv">
        <title>A reference genome for Trichogramma kaykai: A tiny desert-dwelling parasitoid wasp with competing sex-ratio distorters.</title>
        <authorList>
            <person name="Culotta J."/>
            <person name="Lindsey A.R."/>
        </authorList>
    </citation>
    <scope>NUCLEOTIDE SEQUENCE [LARGE SCALE GENOMIC DNA]</scope>
    <source>
        <strain evidence="1 2">KSX58</strain>
    </source>
</reference>
<organism evidence="1 2">
    <name type="scientific">Trichogramma kaykai</name>
    <dbReference type="NCBI Taxonomy" id="54128"/>
    <lineage>
        <taxon>Eukaryota</taxon>
        <taxon>Metazoa</taxon>
        <taxon>Ecdysozoa</taxon>
        <taxon>Arthropoda</taxon>
        <taxon>Hexapoda</taxon>
        <taxon>Insecta</taxon>
        <taxon>Pterygota</taxon>
        <taxon>Neoptera</taxon>
        <taxon>Endopterygota</taxon>
        <taxon>Hymenoptera</taxon>
        <taxon>Apocrita</taxon>
        <taxon>Proctotrupomorpha</taxon>
        <taxon>Chalcidoidea</taxon>
        <taxon>Trichogrammatidae</taxon>
        <taxon>Trichogramma</taxon>
    </lineage>
</organism>
<comment type="caution">
    <text evidence="1">The sequence shown here is derived from an EMBL/GenBank/DDBJ whole genome shotgun (WGS) entry which is preliminary data.</text>
</comment>
<dbReference type="EMBL" id="JBJJXI010000002">
    <property type="protein sequence ID" value="KAL3407945.1"/>
    <property type="molecule type" value="Genomic_DNA"/>
</dbReference>
<proteinExistence type="predicted"/>
<name>A0ABD2XSG3_9HYME</name>
<evidence type="ECO:0000313" key="1">
    <source>
        <dbReference type="EMBL" id="KAL3407945.1"/>
    </source>
</evidence>
<gene>
    <name evidence="1" type="ORF">TKK_000174</name>
</gene>
<sequence>MSQKYCLESSKKWQQEVDWPITYDESEFFRPLAILIENWEGQLPNLRDIFVRKEIEDILIYSWRFKERRDIIRFVAETGYVDVPDFDKDGASLCHIASLCCIA</sequence>
<accession>A0ABD2XSG3</accession>
<keyword evidence="2" id="KW-1185">Reference proteome</keyword>
<dbReference type="Proteomes" id="UP001627154">
    <property type="component" value="Unassembled WGS sequence"/>
</dbReference>
<evidence type="ECO:0000313" key="2">
    <source>
        <dbReference type="Proteomes" id="UP001627154"/>
    </source>
</evidence>